<dbReference type="PANTHER" id="PTHR46401:SF2">
    <property type="entry name" value="GLYCOSYLTRANSFERASE WBBK-RELATED"/>
    <property type="match status" value="1"/>
</dbReference>
<dbReference type="RefSeq" id="WP_074845920.1">
    <property type="nucleotide sequence ID" value="NZ_CABMJC010000010.1"/>
</dbReference>
<dbReference type="SUPFAM" id="SSF53756">
    <property type="entry name" value="UDP-Glycosyltransferase/glycogen phosphorylase"/>
    <property type="match status" value="1"/>
</dbReference>
<keyword evidence="1 3" id="KW-0808">Transferase</keyword>
<dbReference type="CDD" id="cd03811">
    <property type="entry name" value="GT4_GT28_WabH-like"/>
    <property type="match status" value="1"/>
</dbReference>
<evidence type="ECO:0000256" key="1">
    <source>
        <dbReference type="ARBA" id="ARBA00022679"/>
    </source>
</evidence>
<dbReference type="InterPro" id="IPR001296">
    <property type="entry name" value="Glyco_trans_1"/>
</dbReference>
<dbReference type="EMBL" id="FOOE01000019">
    <property type="protein sequence ID" value="SFF98989.1"/>
    <property type="molecule type" value="Genomic_DNA"/>
</dbReference>
<dbReference type="OrthoDB" id="9762705at2"/>
<gene>
    <name evidence="3" type="ORF">SAMN04487885_11924</name>
</gene>
<protein>
    <submittedName>
        <fullName evidence="3">Glycosyltransferase involved in cell wall bisynthesis</fullName>
    </submittedName>
</protein>
<evidence type="ECO:0000313" key="3">
    <source>
        <dbReference type="EMBL" id="SFF98989.1"/>
    </source>
</evidence>
<accession>A0A1I2N803</accession>
<reference evidence="3 4" key="1">
    <citation type="submission" date="2016-10" db="EMBL/GenBank/DDBJ databases">
        <authorList>
            <person name="de Groot N.N."/>
        </authorList>
    </citation>
    <scope>NUCLEOTIDE SEQUENCE [LARGE SCALE GENOMIC DNA]</scope>
    <source>
        <strain evidence="3 4">NLAE-zl-G419</strain>
    </source>
</reference>
<dbReference type="GO" id="GO:0016757">
    <property type="term" value="F:glycosyltransferase activity"/>
    <property type="evidence" value="ECO:0007669"/>
    <property type="project" value="InterPro"/>
</dbReference>
<sequence>MKRIIFVINNMHVGGTRKSLLSLLNELSNMENIHVDLLIMSHHGALMNEIPLGINVIKKDLVLQSLICKRSELDSIKEKIIRTIGAALQRIFGYDCCYPIIYKKCLKKLQLKQYDASFGFQEGPSNDLAFYVPSKKHYAWIHNDFDNFKFSKSNSGIAKIYSHFDKIIFVADASMQNFISNHVGLESNCEVIKNTLNTSSILKNASLQSEIEFMSNDLRLITVGRANKQKGYDRLINVAKELYYKGYSFEWIIVGGGNELEQLRESVRENKLEKCVRFCGENTNPYAIEKHADIYVMTSRYESQPLVLIEALILGLPVITTYFNSSKEVVGGLGCAIMCDNSEEGLLNALENIIKNKSKIIEMKKSAMDYNYTNEKYVKRILELC</sequence>
<proteinExistence type="predicted"/>
<organism evidence="3 4">
    <name type="scientific">Clostridium cadaveris</name>
    <dbReference type="NCBI Taxonomy" id="1529"/>
    <lineage>
        <taxon>Bacteria</taxon>
        <taxon>Bacillati</taxon>
        <taxon>Bacillota</taxon>
        <taxon>Clostridia</taxon>
        <taxon>Eubacteriales</taxon>
        <taxon>Clostridiaceae</taxon>
        <taxon>Clostridium</taxon>
    </lineage>
</organism>
<dbReference type="STRING" id="1529.SAMN04487885_11924"/>
<dbReference type="AlphaFoldDB" id="A0A1I2N803"/>
<feature type="domain" description="Glycosyl transferase family 1" evidence="2">
    <location>
        <begin position="215"/>
        <end position="365"/>
    </location>
</feature>
<dbReference type="Proteomes" id="UP000182135">
    <property type="component" value="Unassembled WGS sequence"/>
</dbReference>
<keyword evidence="4" id="KW-1185">Reference proteome</keyword>
<dbReference type="Gene3D" id="3.40.50.2000">
    <property type="entry name" value="Glycogen Phosphorylase B"/>
    <property type="match status" value="2"/>
</dbReference>
<dbReference type="GO" id="GO:0009103">
    <property type="term" value="P:lipopolysaccharide biosynthetic process"/>
    <property type="evidence" value="ECO:0007669"/>
    <property type="project" value="TreeGrafter"/>
</dbReference>
<name>A0A1I2N803_9CLOT</name>
<evidence type="ECO:0000313" key="4">
    <source>
        <dbReference type="Proteomes" id="UP000182135"/>
    </source>
</evidence>
<dbReference type="Pfam" id="PF00534">
    <property type="entry name" value="Glycos_transf_1"/>
    <property type="match status" value="1"/>
</dbReference>
<evidence type="ECO:0000259" key="2">
    <source>
        <dbReference type="Pfam" id="PF00534"/>
    </source>
</evidence>
<dbReference type="PANTHER" id="PTHR46401">
    <property type="entry name" value="GLYCOSYLTRANSFERASE WBBK-RELATED"/>
    <property type="match status" value="1"/>
</dbReference>